<organism evidence="1 2">
    <name type="scientific">Pyropia yezoensis</name>
    <name type="common">Susabi-nori</name>
    <name type="synonym">Porphyra yezoensis</name>
    <dbReference type="NCBI Taxonomy" id="2788"/>
    <lineage>
        <taxon>Eukaryota</taxon>
        <taxon>Rhodophyta</taxon>
        <taxon>Bangiophyceae</taxon>
        <taxon>Bangiales</taxon>
        <taxon>Bangiaceae</taxon>
        <taxon>Pyropia</taxon>
    </lineage>
</organism>
<keyword evidence="2" id="KW-1185">Reference proteome</keyword>
<accession>A0ACC3BKT0</accession>
<dbReference type="EMBL" id="CM020618">
    <property type="protein sequence ID" value="KAK1858198.1"/>
    <property type="molecule type" value="Genomic_DNA"/>
</dbReference>
<proteinExistence type="predicted"/>
<sequence>MVVGRGTRWDRCHRCRGAPRTAAAVTAPTTALAGSVVAAAAERDCHGGPPRGGLPVSTRVLERVGVWRNPQPPCRWLRLDGLHGGPNGCGRRNGRRWSGVQAAVERPWSKGWGGFADCGRCRLATTPSSPPTRPCSPAWYARVHPSRNLQPSPPVPSPSVHGRSSRMYRGGRHGRAVRGGPARALSTPRAAHGGHGGYGPA</sequence>
<protein>
    <submittedName>
        <fullName evidence="1">Uncharacterized protein</fullName>
    </submittedName>
</protein>
<dbReference type="Proteomes" id="UP000798662">
    <property type="component" value="Chromosome 1"/>
</dbReference>
<evidence type="ECO:0000313" key="2">
    <source>
        <dbReference type="Proteomes" id="UP000798662"/>
    </source>
</evidence>
<evidence type="ECO:0000313" key="1">
    <source>
        <dbReference type="EMBL" id="KAK1858198.1"/>
    </source>
</evidence>
<gene>
    <name evidence="1" type="ORF">I4F81_000809</name>
</gene>
<reference evidence="1" key="1">
    <citation type="submission" date="2019-11" db="EMBL/GenBank/DDBJ databases">
        <title>Nori genome reveals adaptations in red seaweeds to the harsh intertidal environment.</title>
        <authorList>
            <person name="Wang D."/>
            <person name="Mao Y."/>
        </authorList>
    </citation>
    <scope>NUCLEOTIDE SEQUENCE</scope>
    <source>
        <tissue evidence="1">Gametophyte</tissue>
    </source>
</reference>
<name>A0ACC3BKT0_PYRYE</name>
<comment type="caution">
    <text evidence="1">The sequence shown here is derived from an EMBL/GenBank/DDBJ whole genome shotgun (WGS) entry which is preliminary data.</text>
</comment>